<keyword evidence="2" id="KW-0813">Transport</keyword>
<comment type="subcellular location">
    <subcellularLocation>
        <location evidence="1">Cell inner membrane</location>
        <topology evidence="1">Multi-pass membrane protein</topology>
    </subcellularLocation>
</comment>
<dbReference type="NCBIfam" id="NF037955">
    <property type="entry name" value="mfs"/>
    <property type="match status" value="1"/>
</dbReference>
<feature type="transmembrane region" description="Helical" evidence="8">
    <location>
        <begin position="131"/>
        <end position="149"/>
    </location>
</feature>
<feature type="transmembrane region" description="Helical" evidence="8">
    <location>
        <begin position="327"/>
        <end position="345"/>
    </location>
</feature>
<feature type="transmembrane region" description="Helical" evidence="8">
    <location>
        <begin position="196"/>
        <end position="219"/>
    </location>
</feature>
<feature type="transmembrane region" description="Helical" evidence="8">
    <location>
        <begin position="155"/>
        <end position="175"/>
    </location>
</feature>
<evidence type="ECO:0000256" key="8">
    <source>
        <dbReference type="SAM" id="Phobius"/>
    </source>
</evidence>
<keyword evidence="3" id="KW-1003">Cell membrane</keyword>
<dbReference type="EMBL" id="NHRY01000055">
    <property type="protein sequence ID" value="PPQ36666.1"/>
    <property type="molecule type" value="Genomic_DNA"/>
</dbReference>
<dbReference type="OrthoDB" id="9150135at2"/>
<dbReference type="Gene3D" id="1.20.1250.20">
    <property type="entry name" value="MFS general substrate transporter like domains"/>
    <property type="match status" value="2"/>
</dbReference>
<feature type="transmembrane region" description="Helical" evidence="8">
    <location>
        <begin position="40"/>
        <end position="57"/>
    </location>
</feature>
<keyword evidence="5 8" id="KW-0812">Transmembrane</keyword>
<dbReference type="InterPro" id="IPR024989">
    <property type="entry name" value="MFS_assoc_dom"/>
</dbReference>
<dbReference type="SUPFAM" id="SSF103473">
    <property type="entry name" value="MFS general substrate transporter"/>
    <property type="match status" value="1"/>
</dbReference>
<evidence type="ECO:0000259" key="9">
    <source>
        <dbReference type="Pfam" id="PF12832"/>
    </source>
</evidence>
<evidence type="ECO:0000256" key="6">
    <source>
        <dbReference type="ARBA" id="ARBA00022989"/>
    </source>
</evidence>
<feature type="transmembrane region" description="Helical" evidence="8">
    <location>
        <begin position="7"/>
        <end position="28"/>
    </location>
</feature>
<evidence type="ECO:0000313" key="11">
    <source>
        <dbReference type="Proteomes" id="UP000239724"/>
    </source>
</evidence>
<feature type="domain" description="Major facilitator superfamily associated" evidence="9">
    <location>
        <begin position="9"/>
        <end position="349"/>
    </location>
</feature>
<dbReference type="PANTHER" id="PTHR23522:SF10">
    <property type="entry name" value="3-PHENYLPROPIONIC ACID TRANSPORTER-RELATED"/>
    <property type="match status" value="1"/>
</dbReference>
<proteinExistence type="predicted"/>
<keyword evidence="7 8" id="KW-0472">Membrane</keyword>
<feature type="transmembrane region" description="Helical" evidence="8">
    <location>
        <begin position="69"/>
        <end position="91"/>
    </location>
</feature>
<evidence type="ECO:0000313" key="10">
    <source>
        <dbReference type="EMBL" id="PPQ36666.1"/>
    </source>
</evidence>
<keyword evidence="6 8" id="KW-1133">Transmembrane helix</keyword>
<evidence type="ECO:0000256" key="5">
    <source>
        <dbReference type="ARBA" id="ARBA00022692"/>
    </source>
</evidence>
<feature type="transmembrane region" description="Helical" evidence="8">
    <location>
        <begin position="351"/>
        <end position="371"/>
    </location>
</feature>
<dbReference type="Pfam" id="PF12832">
    <property type="entry name" value="MFS_1_like"/>
    <property type="match status" value="1"/>
</dbReference>
<name>A0A2S6NM32_RHOGL</name>
<dbReference type="GO" id="GO:0030395">
    <property type="term" value="F:lactose binding"/>
    <property type="evidence" value="ECO:0007669"/>
    <property type="project" value="TreeGrafter"/>
</dbReference>
<dbReference type="GO" id="GO:0005886">
    <property type="term" value="C:plasma membrane"/>
    <property type="evidence" value="ECO:0007669"/>
    <property type="project" value="UniProtKB-SubCell"/>
</dbReference>
<feature type="transmembrane region" description="Helical" evidence="8">
    <location>
        <begin position="97"/>
        <end position="119"/>
    </location>
</feature>
<evidence type="ECO:0000256" key="1">
    <source>
        <dbReference type="ARBA" id="ARBA00004429"/>
    </source>
</evidence>
<dbReference type="AlphaFoldDB" id="A0A2S6NM32"/>
<keyword evidence="4" id="KW-0997">Cell inner membrane</keyword>
<keyword evidence="11" id="KW-1185">Reference proteome</keyword>
<dbReference type="InterPro" id="IPR026032">
    <property type="entry name" value="HcaT-like"/>
</dbReference>
<reference evidence="10 11" key="1">
    <citation type="journal article" date="2018" name="Arch. Microbiol.">
        <title>New insights into the metabolic potential of the phototrophic purple bacterium Rhodopila globiformis DSM 161(T) from its draft genome sequence and evidence for a vanadium-dependent nitrogenase.</title>
        <authorList>
            <person name="Imhoff J.F."/>
            <person name="Rahn T."/>
            <person name="Kunzel S."/>
            <person name="Neulinger S.C."/>
        </authorList>
    </citation>
    <scope>NUCLEOTIDE SEQUENCE [LARGE SCALE GENOMIC DNA]</scope>
    <source>
        <strain evidence="10 11">DSM 161</strain>
    </source>
</reference>
<dbReference type="InterPro" id="IPR036259">
    <property type="entry name" value="MFS_trans_sf"/>
</dbReference>
<protein>
    <recommendedName>
        <fullName evidence="9">Major facilitator superfamily associated domain-containing protein</fullName>
    </recommendedName>
</protein>
<dbReference type="Proteomes" id="UP000239724">
    <property type="component" value="Unassembled WGS sequence"/>
</dbReference>
<evidence type="ECO:0000256" key="4">
    <source>
        <dbReference type="ARBA" id="ARBA00022519"/>
    </source>
</evidence>
<dbReference type="RefSeq" id="WP_104517691.1">
    <property type="nucleotide sequence ID" value="NZ_NHRY01000055.1"/>
</dbReference>
<evidence type="ECO:0000256" key="2">
    <source>
        <dbReference type="ARBA" id="ARBA00022448"/>
    </source>
</evidence>
<evidence type="ECO:0000256" key="7">
    <source>
        <dbReference type="ARBA" id="ARBA00023136"/>
    </source>
</evidence>
<dbReference type="PANTHER" id="PTHR23522">
    <property type="entry name" value="BLL5896 PROTEIN"/>
    <property type="match status" value="1"/>
</dbReference>
<feature type="transmembrane region" description="Helical" evidence="8">
    <location>
        <begin position="231"/>
        <end position="249"/>
    </location>
</feature>
<dbReference type="PIRSF" id="PIRSF004925">
    <property type="entry name" value="HcaT"/>
    <property type="match status" value="1"/>
</dbReference>
<evidence type="ECO:0000256" key="3">
    <source>
        <dbReference type="ARBA" id="ARBA00022475"/>
    </source>
</evidence>
<organism evidence="10 11">
    <name type="scientific">Rhodopila globiformis</name>
    <name type="common">Rhodopseudomonas globiformis</name>
    <dbReference type="NCBI Taxonomy" id="1071"/>
    <lineage>
        <taxon>Bacteria</taxon>
        <taxon>Pseudomonadati</taxon>
        <taxon>Pseudomonadota</taxon>
        <taxon>Alphaproteobacteria</taxon>
        <taxon>Acetobacterales</taxon>
        <taxon>Acetobacteraceae</taxon>
        <taxon>Rhodopila</taxon>
    </lineage>
</organism>
<accession>A0A2S6NM32</accession>
<sequence length="386" mass="39216">MPAATRVAAFLGAYFAANAIAAFLPLWFADRGLSAGEIGQMLGAAALLRVLTGPAWGSAADALGRRRPVLVLAGAAASGLTVSLVAASGFLPLLLVVAAQGIATSAIGPLSDSLALALAREGRLEYGPVRAVGSATFMVATAMTGWLVGRAGSWLVPWLQAAGYGAASMLGLVLPEAATLPAPPRPLAGLMLVRNPAFRLAVAGTALIQGAHAAYYGFAALLWRSQGISDTVIGLLIAEGIVAEILLFARGRRLVERLGPPGLTACAAAASIVRWSVTACAPPLPVLAVVQILHAATFAMQHLSAMPLLSRYVPPERAATAQALHSALGYGAPTGLMTILCGWLYARFGGLAFLAMAATGGAALLLVRPLARETASAAQRLAGHAA</sequence>
<dbReference type="GO" id="GO:0015528">
    <property type="term" value="F:lactose:proton symporter activity"/>
    <property type="evidence" value="ECO:0007669"/>
    <property type="project" value="TreeGrafter"/>
</dbReference>
<gene>
    <name evidence="10" type="ORF">CCS01_04705</name>
</gene>
<comment type="caution">
    <text evidence="10">The sequence shown here is derived from an EMBL/GenBank/DDBJ whole genome shotgun (WGS) entry which is preliminary data.</text>
</comment>